<comment type="similarity">
    <text evidence="1">Belongs to the small GTPase superfamily. Rho family.</text>
</comment>
<dbReference type="GO" id="GO:0005509">
    <property type="term" value="F:calcium ion binding"/>
    <property type="evidence" value="ECO:0007669"/>
    <property type="project" value="InterPro"/>
</dbReference>
<dbReference type="OrthoDB" id="10020961at2759"/>
<evidence type="ECO:0000259" key="5">
    <source>
        <dbReference type="PROSITE" id="PS50222"/>
    </source>
</evidence>
<dbReference type="GO" id="GO:0005525">
    <property type="term" value="F:GTP binding"/>
    <property type="evidence" value="ECO:0007669"/>
    <property type="project" value="UniProtKB-KW"/>
</dbReference>
<dbReference type="SUPFAM" id="SSF52540">
    <property type="entry name" value="P-loop containing nucleoside triphosphate hydrolases"/>
    <property type="match status" value="1"/>
</dbReference>
<accession>A0A2Z6PL56</accession>
<evidence type="ECO:0000313" key="7">
    <source>
        <dbReference type="Proteomes" id="UP000242715"/>
    </source>
</evidence>
<dbReference type="PROSITE" id="PS00675">
    <property type="entry name" value="SIGMA54_INTERACT_1"/>
    <property type="match status" value="1"/>
</dbReference>
<evidence type="ECO:0000256" key="1">
    <source>
        <dbReference type="ARBA" id="ARBA00010142"/>
    </source>
</evidence>
<dbReference type="SMART" id="SM00174">
    <property type="entry name" value="RHO"/>
    <property type="match status" value="1"/>
</dbReference>
<dbReference type="SMART" id="SM00175">
    <property type="entry name" value="RAB"/>
    <property type="match status" value="1"/>
</dbReference>
<keyword evidence="3" id="KW-0342">GTP-binding</keyword>
<dbReference type="GO" id="GO:0007264">
    <property type="term" value="P:small GTPase-mediated signal transduction"/>
    <property type="evidence" value="ECO:0007669"/>
    <property type="project" value="InterPro"/>
</dbReference>
<dbReference type="Gene3D" id="1.10.238.10">
    <property type="entry name" value="EF-hand"/>
    <property type="match status" value="1"/>
</dbReference>
<dbReference type="InterPro" id="IPR003578">
    <property type="entry name" value="Small_GTPase_Rho"/>
</dbReference>
<evidence type="ECO:0000313" key="6">
    <source>
        <dbReference type="EMBL" id="GAU45947.1"/>
    </source>
</evidence>
<dbReference type="Pfam" id="PF00071">
    <property type="entry name" value="Ras"/>
    <property type="match status" value="1"/>
</dbReference>
<sequence length="204" mass="22999">MPGLSKFVNHSGEVRVVVAGDSGTGKTNLVNAASIHQVPETLASNYDGVPITIIDTSSRTEDSAIVDEQLKQADSVILTYALDRPQTFQNLTTFWLPRLRQLQVKVPVVVVCVILIGYRRHQGHMRYLPVKQVSLKQAMSPLMQQFCEIEAYIECSPFRHIQSVELTNEAIDFLKKIFEEFDGDSDKVLQPHELEKLFSTALER</sequence>
<feature type="domain" description="EF-hand" evidence="5">
    <location>
        <begin position="169"/>
        <end position="204"/>
    </location>
</feature>
<protein>
    <recommendedName>
        <fullName evidence="5">EF-hand domain-containing protein</fullName>
    </recommendedName>
</protein>
<keyword evidence="7" id="KW-1185">Reference proteome</keyword>
<evidence type="ECO:0000256" key="4">
    <source>
        <dbReference type="ARBA" id="ARBA00023288"/>
    </source>
</evidence>
<dbReference type="PROSITE" id="PS50222">
    <property type="entry name" value="EF_HAND_2"/>
    <property type="match status" value="1"/>
</dbReference>
<dbReference type="Proteomes" id="UP000242715">
    <property type="component" value="Unassembled WGS sequence"/>
</dbReference>
<dbReference type="Gene3D" id="3.40.50.300">
    <property type="entry name" value="P-loop containing nucleotide triphosphate hydrolases"/>
    <property type="match status" value="1"/>
</dbReference>
<gene>
    <name evidence="6" type="ORF">TSUD_238510</name>
</gene>
<dbReference type="EMBL" id="DF974163">
    <property type="protein sequence ID" value="GAU45947.1"/>
    <property type="molecule type" value="Genomic_DNA"/>
</dbReference>
<dbReference type="InterPro" id="IPR018247">
    <property type="entry name" value="EF_Hand_1_Ca_BS"/>
</dbReference>
<keyword evidence="4" id="KW-0449">Lipoprotein</keyword>
<dbReference type="InterPro" id="IPR001806">
    <property type="entry name" value="Small_GTPase"/>
</dbReference>
<name>A0A2Z6PL56_TRISU</name>
<keyword evidence="2" id="KW-0547">Nucleotide-binding</keyword>
<dbReference type="InterPro" id="IPR002048">
    <property type="entry name" value="EF_hand_dom"/>
</dbReference>
<evidence type="ECO:0000256" key="3">
    <source>
        <dbReference type="ARBA" id="ARBA00023134"/>
    </source>
</evidence>
<dbReference type="AlphaFoldDB" id="A0A2Z6PL56"/>
<dbReference type="PROSITE" id="PS00018">
    <property type="entry name" value="EF_HAND_1"/>
    <property type="match status" value="1"/>
</dbReference>
<evidence type="ECO:0000256" key="2">
    <source>
        <dbReference type="ARBA" id="ARBA00022741"/>
    </source>
</evidence>
<dbReference type="PANTHER" id="PTHR24072">
    <property type="entry name" value="RHO FAMILY GTPASE"/>
    <property type="match status" value="1"/>
</dbReference>
<dbReference type="GO" id="GO:0003924">
    <property type="term" value="F:GTPase activity"/>
    <property type="evidence" value="ECO:0007669"/>
    <property type="project" value="InterPro"/>
</dbReference>
<proteinExistence type="inferred from homology"/>
<dbReference type="InterPro" id="IPR027417">
    <property type="entry name" value="P-loop_NTPase"/>
</dbReference>
<organism evidence="6 7">
    <name type="scientific">Trifolium subterraneum</name>
    <name type="common">Subterranean clover</name>
    <dbReference type="NCBI Taxonomy" id="3900"/>
    <lineage>
        <taxon>Eukaryota</taxon>
        <taxon>Viridiplantae</taxon>
        <taxon>Streptophyta</taxon>
        <taxon>Embryophyta</taxon>
        <taxon>Tracheophyta</taxon>
        <taxon>Spermatophyta</taxon>
        <taxon>Magnoliopsida</taxon>
        <taxon>eudicotyledons</taxon>
        <taxon>Gunneridae</taxon>
        <taxon>Pentapetalae</taxon>
        <taxon>rosids</taxon>
        <taxon>fabids</taxon>
        <taxon>Fabales</taxon>
        <taxon>Fabaceae</taxon>
        <taxon>Papilionoideae</taxon>
        <taxon>50 kb inversion clade</taxon>
        <taxon>NPAAA clade</taxon>
        <taxon>Hologalegina</taxon>
        <taxon>IRL clade</taxon>
        <taxon>Trifolieae</taxon>
        <taxon>Trifolium</taxon>
    </lineage>
</organism>
<dbReference type="InterPro" id="IPR025662">
    <property type="entry name" value="Sigma_54_int_dom_ATP-bd_1"/>
</dbReference>
<reference evidence="7" key="1">
    <citation type="journal article" date="2017" name="Front. Plant Sci.">
        <title>Climate Clever Clovers: New Paradigm to Reduce the Environmental Footprint of Ruminants by Breeding Low Methanogenic Forages Utilizing Haplotype Variation.</title>
        <authorList>
            <person name="Kaur P."/>
            <person name="Appels R."/>
            <person name="Bayer P.E."/>
            <person name="Keeble-Gagnere G."/>
            <person name="Wang J."/>
            <person name="Hirakawa H."/>
            <person name="Shirasawa K."/>
            <person name="Vercoe P."/>
            <person name="Stefanova K."/>
            <person name="Durmic Z."/>
            <person name="Nichols P."/>
            <person name="Revell C."/>
            <person name="Isobe S.N."/>
            <person name="Edwards D."/>
            <person name="Erskine W."/>
        </authorList>
    </citation>
    <scope>NUCLEOTIDE SEQUENCE [LARGE SCALE GENOMIC DNA]</scope>
    <source>
        <strain evidence="7">cv. Daliak</strain>
    </source>
</reference>